<dbReference type="PANTHER" id="PTHR33223:SF8">
    <property type="entry name" value="OS04G0172440 PROTEIN"/>
    <property type="match status" value="1"/>
</dbReference>
<feature type="compositionally biased region" description="Basic and acidic residues" evidence="1">
    <location>
        <begin position="171"/>
        <end position="182"/>
    </location>
</feature>
<feature type="compositionally biased region" description="Polar residues" evidence="1">
    <location>
        <begin position="183"/>
        <end position="195"/>
    </location>
</feature>
<feature type="region of interest" description="Disordered" evidence="1">
    <location>
        <begin position="171"/>
        <end position="199"/>
    </location>
</feature>
<gene>
    <name evidence="2" type="ORF">CRG98_042829</name>
</gene>
<proteinExistence type="predicted"/>
<evidence type="ECO:0000313" key="2">
    <source>
        <dbReference type="EMBL" id="PKI36783.1"/>
    </source>
</evidence>
<dbReference type="PANTHER" id="PTHR33223">
    <property type="entry name" value="CCHC-TYPE DOMAIN-CONTAINING PROTEIN"/>
    <property type="match status" value="1"/>
</dbReference>
<sequence length="389" mass="43668">MRLPSKIKIPNFKRYKGTSDPRHHLRHYQSKMMPYWDYEEFVVQTFQNSLIGSALDWFMTLKADDIPTWADLSHKFLDEYRFCAESPPTLLDLSMMEMKENQAFEACASEWRGKAAKHIPLITERQQVHLFHSTLRGAYYSHLLAHTSSFSALIEAGKKLDMGVKLGRIEAPSRKKERETSKRQTYGSSKKSLSISPADRYSSATSATVCSRSGTTKQSPGFEISSTGSTCPCPENSTGQCCSITSAQGAPGHTLDTCLRLRDKIQEMIDTRQISFNDHGLGPRPSVNMISIAAIEEDAQKTSIPFVINYAPTEVAGSSVPFFIEVPAKESYQDRRVPWRYDGEVANAEQEMSTMGIVSTPFWLTIPNNDISNDPDYDLSRNTENGSTE</sequence>
<evidence type="ECO:0008006" key="4">
    <source>
        <dbReference type="Google" id="ProtNLM"/>
    </source>
</evidence>
<evidence type="ECO:0000256" key="1">
    <source>
        <dbReference type="SAM" id="MobiDB-lite"/>
    </source>
</evidence>
<comment type="caution">
    <text evidence="2">The sequence shown here is derived from an EMBL/GenBank/DDBJ whole genome shotgun (WGS) entry which is preliminary data.</text>
</comment>
<protein>
    <recommendedName>
        <fullName evidence="4">Retrotransposon gag domain-containing protein</fullName>
    </recommendedName>
</protein>
<dbReference type="EMBL" id="PGOL01004675">
    <property type="protein sequence ID" value="PKI36783.1"/>
    <property type="molecule type" value="Genomic_DNA"/>
</dbReference>
<reference evidence="2 3" key="1">
    <citation type="submission" date="2017-11" db="EMBL/GenBank/DDBJ databases">
        <title>De-novo sequencing of pomegranate (Punica granatum L.) genome.</title>
        <authorList>
            <person name="Akparov Z."/>
            <person name="Amiraslanov A."/>
            <person name="Hajiyeva S."/>
            <person name="Abbasov M."/>
            <person name="Kaur K."/>
            <person name="Hamwieh A."/>
            <person name="Solovyev V."/>
            <person name="Salamov A."/>
            <person name="Braich B."/>
            <person name="Kosarev P."/>
            <person name="Mahmoud A."/>
            <person name="Hajiyev E."/>
            <person name="Babayeva S."/>
            <person name="Izzatullayeva V."/>
            <person name="Mammadov A."/>
            <person name="Mammadov A."/>
            <person name="Sharifova S."/>
            <person name="Ojaghi J."/>
            <person name="Eynullazada K."/>
            <person name="Bayramov B."/>
            <person name="Abdulazimova A."/>
            <person name="Shahmuradov I."/>
        </authorList>
    </citation>
    <scope>NUCLEOTIDE SEQUENCE [LARGE SCALE GENOMIC DNA]</scope>
    <source>
        <strain evidence="3">cv. AG2017</strain>
        <tissue evidence="2">Leaf</tissue>
    </source>
</reference>
<accession>A0A2I0HYV3</accession>
<evidence type="ECO:0000313" key="3">
    <source>
        <dbReference type="Proteomes" id="UP000233551"/>
    </source>
</evidence>
<keyword evidence="3" id="KW-1185">Reference proteome</keyword>
<dbReference type="Proteomes" id="UP000233551">
    <property type="component" value="Unassembled WGS sequence"/>
</dbReference>
<organism evidence="2 3">
    <name type="scientific">Punica granatum</name>
    <name type="common">Pomegranate</name>
    <dbReference type="NCBI Taxonomy" id="22663"/>
    <lineage>
        <taxon>Eukaryota</taxon>
        <taxon>Viridiplantae</taxon>
        <taxon>Streptophyta</taxon>
        <taxon>Embryophyta</taxon>
        <taxon>Tracheophyta</taxon>
        <taxon>Spermatophyta</taxon>
        <taxon>Magnoliopsida</taxon>
        <taxon>eudicotyledons</taxon>
        <taxon>Gunneridae</taxon>
        <taxon>Pentapetalae</taxon>
        <taxon>rosids</taxon>
        <taxon>malvids</taxon>
        <taxon>Myrtales</taxon>
        <taxon>Lythraceae</taxon>
        <taxon>Punica</taxon>
    </lineage>
</organism>
<name>A0A2I0HYV3_PUNGR</name>
<dbReference type="AlphaFoldDB" id="A0A2I0HYV3"/>